<accession>A0A9W6NMH8</accession>
<keyword evidence="3" id="KW-1185">Reference proteome</keyword>
<reference evidence="2" key="2">
    <citation type="submission" date="2023-01" db="EMBL/GenBank/DDBJ databases">
        <authorList>
            <person name="Sun Q."/>
            <person name="Evtushenko L."/>
        </authorList>
    </citation>
    <scope>NUCLEOTIDE SEQUENCE</scope>
    <source>
        <strain evidence="2">VKM Ac-1321</strain>
    </source>
</reference>
<reference evidence="2" key="1">
    <citation type="journal article" date="2014" name="Int. J. Syst. Evol. Microbiol.">
        <title>Complete genome sequence of Corynebacterium casei LMG S-19264T (=DSM 44701T), isolated from a smear-ripened cheese.</title>
        <authorList>
            <consortium name="US DOE Joint Genome Institute (JGI-PGF)"/>
            <person name="Walter F."/>
            <person name="Albersmeier A."/>
            <person name="Kalinowski J."/>
            <person name="Ruckert C."/>
        </authorList>
    </citation>
    <scope>NUCLEOTIDE SEQUENCE</scope>
    <source>
        <strain evidence="2">VKM Ac-1321</strain>
    </source>
</reference>
<name>A0A9W6NMH8_9ACTN</name>
<evidence type="ECO:0000313" key="2">
    <source>
        <dbReference type="EMBL" id="GLL03040.1"/>
    </source>
</evidence>
<protein>
    <submittedName>
        <fullName evidence="2">Uncharacterized protein</fullName>
    </submittedName>
</protein>
<comment type="caution">
    <text evidence="2">The sequence shown here is derived from an EMBL/GenBank/DDBJ whole genome shotgun (WGS) entry which is preliminary data.</text>
</comment>
<feature type="compositionally biased region" description="Basic and acidic residues" evidence="1">
    <location>
        <begin position="1"/>
        <end position="11"/>
    </location>
</feature>
<organism evidence="2 3">
    <name type="scientific">Dactylosporangium matsuzakiense</name>
    <dbReference type="NCBI Taxonomy" id="53360"/>
    <lineage>
        <taxon>Bacteria</taxon>
        <taxon>Bacillati</taxon>
        <taxon>Actinomycetota</taxon>
        <taxon>Actinomycetes</taxon>
        <taxon>Micromonosporales</taxon>
        <taxon>Micromonosporaceae</taxon>
        <taxon>Dactylosporangium</taxon>
    </lineage>
</organism>
<evidence type="ECO:0000313" key="3">
    <source>
        <dbReference type="Proteomes" id="UP001143480"/>
    </source>
</evidence>
<evidence type="ECO:0000256" key="1">
    <source>
        <dbReference type="SAM" id="MobiDB-lite"/>
    </source>
</evidence>
<dbReference type="Proteomes" id="UP001143480">
    <property type="component" value="Unassembled WGS sequence"/>
</dbReference>
<sequence length="125" mass="12578">MLEGPGDRRAGGEVAAGGDPDGDQGQEHGDVETHGGGAGGGRGHGHDRGEAEVLPGGDPARHTALPGALGEEQREHDEVVDVRHGELIVYVTRQPAVAALAIEATLAPAVASPTAAATATRLRNC</sequence>
<gene>
    <name evidence="2" type="ORF">GCM10017581_047830</name>
</gene>
<feature type="region of interest" description="Disordered" evidence="1">
    <location>
        <begin position="1"/>
        <end position="77"/>
    </location>
</feature>
<proteinExistence type="predicted"/>
<dbReference type="AlphaFoldDB" id="A0A9W6NMH8"/>
<dbReference type="EMBL" id="BSFP01000029">
    <property type="protein sequence ID" value="GLL03040.1"/>
    <property type="molecule type" value="Genomic_DNA"/>
</dbReference>